<comment type="caution">
    <text evidence="14">The sequence shown here is derived from an EMBL/GenBank/DDBJ whole genome shotgun (WGS) entry which is preliminary data.</text>
</comment>
<feature type="active site" description="Nucleophile" evidence="12">
    <location>
        <position position="174"/>
    </location>
</feature>
<keyword evidence="8" id="KW-0443">Lipid metabolism</keyword>
<evidence type="ECO:0000256" key="8">
    <source>
        <dbReference type="ARBA" id="ARBA00023098"/>
    </source>
</evidence>
<reference evidence="15" key="1">
    <citation type="journal article" date="2016" name="Genome Announc.">
        <title>Genome sequences of three species of Hanseniaspora isolated from spontaneous wine fermentations.</title>
        <authorList>
            <person name="Sternes P.R."/>
            <person name="Lee D."/>
            <person name="Kutyna D.R."/>
            <person name="Borneman A.R."/>
        </authorList>
    </citation>
    <scope>NUCLEOTIDE SEQUENCE [LARGE SCALE GENOMIC DNA]</scope>
    <source>
        <strain evidence="15">AWRI3579</strain>
    </source>
</reference>
<feature type="active site" description="Charge relay system" evidence="12">
    <location>
        <position position="348"/>
    </location>
</feature>
<dbReference type="GO" id="GO:0016020">
    <property type="term" value="C:membrane"/>
    <property type="evidence" value="ECO:0007669"/>
    <property type="project" value="UniProtKB-SubCell"/>
</dbReference>
<dbReference type="InterPro" id="IPR000073">
    <property type="entry name" value="AB_hydrolase_1"/>
</dbReference>
<dbReference type="STRING" id="56408.A0A1E5RE99"/>
<keyword evidence="5 11" id="KW-0378">Hydrolase</keyword>
<keyword evidence="3" id="KW-0812">Transmembrane</keyword>
<evidence type="ECO:0000313" key="14">
    <source>
        <dbReference type="EMBL" id="OEJ85232.1"/>
    </source>
</evidence>
<dbReference type="GO" id="GO:0016042">
    <property type="term" value="P:lipid catabolic process"/>
    <property type="evidence" value="ECO:0007669"/>
    <property type="project" value="UniProtKB-KW"/>
</dbReference>
<evidence type="ECO:0000256" key="5">
    <source>
        <dbReference type="ARBA" id="ARBA00022801"/>
    </source>
</evidence>
<keyword evidence="9" id="KW-0472">Membrane</keyword>
<evidence type="ECO:0000256" key="1">
    <source>
        <dbReference type="ARBA" id="ARBA00004167"/>
    </source>
</evidence>
<dbReference type="Gene3D" id="3.40.50.1820">
    <property type="entry name" value="alpha/beta hydrolase"/>
    <property type="match status" value="1"/>
</dbReference>
<evidence type="ECO:0000256" key="11">
    <source>
        <dbReference type="PIRNR" id="PIRNR000862"/>
    </source>
</evidence>
<evidence type="ECO:0000256" key="7">
    <source>
        <dbReference type="ARBA" id="ARBA00022989"/>
    </source>
</evidence>
<evidence type="ECO:0000259" key="13">
    <source>
        <dbReference type="Pfam" id="PF00561"/>
    </source>
</evidence>
<keyword evidence="4" id="KW-0732">Signal</keyword>
<evidence type="ECO:0000256" key="3">
    <source>
        <dbReference type="ARBA" id="ARBA00022692"/>
    </source>
</evidence>
<keyword evidence="15" id="KW-1185">Reference proteome</keyword>
<evidence type="ECO:0000256" key="4">
    <source>
        <dbReference type="ARBA" id="ARBA00022729"/>
    </source>
</evidence>
<keyword evidence="7" id="KW-1133">Transmembrane helix</keyword>
<dbReference type="AlphaFoldDB" id="A0A1E5RE99"/>
<dbReference type="Pfam" id="PF00561">
    <property type="entry name" value="Abhydrolase_1"/>
    <property type="match status" value="1"/>
</dbReference>
<proteinExistence type="inferred from homology"/>
<evidence type="ECO:0000256" key="2">
    <source>
        <dbReference type="ARBA" id="ARBA00010701"/>
    </source>
</evidence>
<accession>A0A1E5RE99</accession>
<evidence type="ECO:0000313" key="15">
    <source>
        <dbReference type="Proteomes" id="UP000095728"/>
    </source>
</evidence>
<protein>
    <recommendedName>
        <fullName evidence="11">Lipase</fullName>
    </recommendedName>
</protein>
<dbReference type="OrthoDB" id="9974421at2759"/>
<dbReference type="FunFam" id="3.40.50.1820:FF:000095">
    <property type="entry name" value="Triglyceride lipase-cholesterol esterase"/>
    <property type="match status" value="1"/>
</dbReference>
<evidence type="ECO:0000256" key="12">
    <source>
        <dbReference type="PIRSR" id="PIRSR000862-1"/>
    </source>
</evidence>
<evidence type="ECO:0000256" key="6">
    <source>
        <dbReference type="ARBA" id="ARBA00022963"/>
    </source>
</evidence>
<dbReference type="EMBL" id="LPNM01000007">
    <property type="protein sequence ID" value="OEJ85232.1"/>
    <property type="molecule type" value="Genomic_DNA"/>
</dbReference>
<keyword evidence="10" id="KW-0325">Glycoprotein</keyword>
<comment type="similarity">
    <text evidence="2 11">Belongs to the AB hydrolase superfamily. Lipase family.</text>
</comment>
<feature type="active site" description="Charge relay system" evidence="12">
    <location>
        <position position="377"/>
    </location>
</feature>
<evidence type="ECO:0000256" key="9">
    <source>
        <dbReference type="ARBA" id="ARBA00023136"/>
    </source>
</evidence>
<name>A0A1E5RE99_9ASCO</name>
<organism evidence="14 15">
    <name type="scientific">Hanseniaspora osmophila</name>
    <dbReference type="NCBI Taxonomy" id="56408"/>
    <lineage>
        <taxon>Eukaryota</taxon>
        <taxon>Fungi</taxon>
        <taxon>Dikarya</taxon>
        <taxon>Ascomycota</taxon>
        <taxon>Saccharomycotina</taxon>
        <taxon>Saccharomycetes</taxon>
        <taxon>Saccharomycodales</taxon>
        <taxon>Saccharomycodaceae</taxon>
        <taxon>Hanseniaspora</taxon>
    </lineage>
</organism>
<comment type="subcellular location">
    <subcellularLocation>
        <location evidence="1">Membrane</location>
        <topology evidence="1">Single-pass membrane protein</topology>
    </subcellularLocation>
</comment>
<evidence type="ECO:0000256" key="10">
    <source>
        <dbReference type="ARBA" id="ARBA00023180"/>
    </source>
</evidence>
<dbReference type="SUPFAM" id="SSF53474">
    <property type="entry name" value="alpha/beta-Hydrolases"/>
    <property type="match status" value="1"/>
</dbReference>
<sequence length="404" mass="46459">MIGMLSRILNPLVSAVLNTSEYRSELHKSIVNSKDINEICSIQGYTIHDHVVKTKDGYLLTIHRLTNDSLYADPFKVRPTVYFHHGLLTNSELFVLGNHKNKCLPFLLADRGYDVWLGNNRGNKYSRKHIEMLSKEERFWKFSLDEYAIFDIPDTLNYILDLTQCEKISYVGFSQGSAIGIASFSLNPTLAKKINLFVGLSPALIPNNLNHPIARFLVNSSDKLLYSIFGYRDMLPSTVIWQKLLGSLNYIKVVDKSLIYLFNWKGLNISASQKEIGYPHMFSSSSVKSVVHWFQIIKHKRFQMFAEEDSITDIFNLEKERSKLCRISPFPIQSLMNLPMLLIYGGSDVLIDIKSTQQNLLSNFNNVEAIERSSYEHMDTLWADDVEKTVFMPIIDRLDKIHTK</sequence>
<dbReference type="Proteomes" id="UP000095728">
    <property type="component" value="Unassembled WGS sequence"/>
</dbReference>
<dbReference type="InterPro" id="IPR025483">
    <property type="entry name" value="Lipase_euk"/>
</dbReference>
<dbReference type="PIRSF" id="PIRSF000862">
    <property type="entry name" value="Steryl_ester_lip"/>
    <property type="match status" value="1"/>
</dbReference>
<keyword evidence="6 11" id="KW-0442">Lipid degradation</keyword>
<dbReference type="PANTHER" id="PTHR11005">
    <property type="entry name" value="LYSOSOMAL ACID LIPASE-RELATED"/>
    <property type="match status" value="1"/>
</dbReference>
<dbReference type="InParanoid" id="A0A1E5RE99"/>
<gene>
    <name evidence="14" type="ORF">AWRI3579_g1929</name>
</gene>
<feature type="domain" description="AB hydrolase-1" evidence="13">
    <location>
        <begin position="79"/>
        <end position="382"/>
    </location>
</feature>
<dbReference type="InterPro" id="IPR029058">
    <property type="entry name" value="AB_hydrolase_fold"/>
</dbReference>
<dbReference type="GO" id="GO:0016788">
    <property type="term" value="F:hydrolase activity, acting on ester bonds"/>
    <property type="evidence" value="ECO:0007669"/>
    <property type="project" value="InterPro"/>
</dbReference>